<reference evidence="1 2" key="1">
    <citation type="submission" date="2019-01" db="EMBL/GenBank/DDBJ databases">
        <title>Draft genome sequence of Psathyrella aberdarensis IHI B618.</title>
        <authorList>
            <person name="Buettner E."/>
            <person name="Kellner H."/>
        </authorList>
    </citation>
    <scope>NUCLEOTIDE SEQUENCE [LARGE SCALE GENOMIC DNA]</scope>
    <source>
        <strain evidence="1 2">IHI B618</strain>
    </source>
</reference>
<sequence length="213" mass="23525">MGANSSTLSDAKGKKTEYRYLKDIVLEHTDEDTEGKHQPLNMAELAILGLKDWPGGYSLPLVKVSPKQWKVEGALVVKLPNGVIEVEVIARSEEGKDIGSLHLNTSTMQTIALGSEGGKPAQNQRMETADEELHLTLLWHICEIPEPVETLEELTTMLNGLEDLLNNKLFGNIDLARLFNALGVSFMLCFGKTRKISYIGRTSLTGLMILEPH</sequence>
<comment type="caution">
    <text evidence="1">The sequence shown here is derived from an EMBL/GenBank/DDBJ whole genome shotgun (WGS) entry which is preliminary data.</text>
</comment>
<gene>
    <name evidence="1" type="ORF">EST38_g2540</name>
</gene>
<dbReference type="AlphaFoldDB" id="A0A4Q2DST0"/>
<organism evidence="1 2">
    <name type="scientific">Candolleomyces aberdarensis</name>
    <dbReference type="NCBI Taxonomy" id="2316362"/>
    <lineage>
        <taxon>Eukaryota</taxon>
        <taxon>Fungi</taxon>
        <taxon>Dikarya</taxon>
        <taxon>Basidiomycota</taxon>
        <taxon>Agaricomycotina</taxon>
        <taxon>Agaricomycetes</taxon>
        <taxon>Agaricomycetidae</taxon>
        <taxon>Agaricales</taxon>
        <taxon>Agaricineae</taxon>
        <taxon>Psathyrellaceae</taxon>
        <taxon>Candolleomyces</taxon>
    </lineage>
</organism>
<proteinExistence type="predicted"/>
<dbReference type="Proteomes" id="UP000290288">
    <property type="component" value="Unassembled WGS sequence"/>
</dbReference>
<keyword evidence="2" id="KW-1185">Reference proteome</keyword>
<evidence type="ECO:0000313" key="1">
    <source>
        <dbReference type="EMBL" id="RXW23319.1"/>
    </source>
</evidence>
<evidence type="ECO:0000313" key="2">
    <source>
        <dbReference type="Proteomes" id="UP000290288"/>
    </source>
</evidence>
<dbReference type="EMBL" id="SDEE01000045">
    <property type="protein sequence ID" value="RXW23319.1"/>
    <property type="molecule type" value="Genomic_DNA"/>
</dbReference>
<accession>A0A4Q2DST0</accession>
<dbReference type="OrthoDB" id="10370823at2759"/>
<protein>
    <submittedName>
        <fullName evidence="1">Uncharacterized protein</fullName>
    </submittedName>
</protein>
<name>A0A4Q2DST0_9AGAR</name>